<keyword evidence="2" id="KW-0560">Oxidoreductase</keyword>
<dbReference type="InterPro" id="IPR053419">
    <property type="entry name" value="FAS-II_3-oxoacyl-ACP_reductase"/>
</dbReference>
<dbReference type="NCBIfam" id="NF040605">
    <property type="entry name" value="mycolic_FabG1"/>
    <property type="match status" value="1"/>
</dbReference>
<evidence type="ECO:0000256" key="1">
    <source>
        <dbReference type="ARBA" id="ARBA00006484"/>
    </source>
</evidence>
<dbReference type="PRINTS" id="PR00081">
    <property type="entry name" value="GDHRDH"/>
</dbReference>
<accession>D6ZBK5</accession>
<sequence length="241" mass="25182">MTDAAPSRSVLVTGGNRGIGLAIAKRLKADGHRVAVTHRSSGPPEGSGLFGVECDVTSTESVDQAFTKVEEHQGPVEVVVSNAGIVANMLIIKLADEQFEKVLNANLMGAYRVAKRASRGMIKNKWGRLVFIGSIVGSSGVQGQTNYAASKAGLVGLARSLTWELSSRNITSNVVAPGFIDTDMTNDLDPKVLEVALPRIPMARIGQPEEVAAVVSFLAGEDSSFVTGAVIPVDGGQGMGH</sequence>
<dbReference type="Pfam" id="PF13561">
    <property type="entry name" value="adh_short_C2"/>
    <property type="match status" value="1"/>
</dbReference>
<feature type="domain" description="Ketoreductase" evidence="3">
    <location>
        <begin position="8"/>
        <end position="183"/>
    </location>
</feature>
<dbReference type="GO" id="GO:0016616">
    <property type="term" value="F:oxidoreductase activity, acting on the CH-OH group of donors, NAD or NADP as acceptor"/>
    <property type="evidence" value="ECO:0007669"/>
    <property type="project" value="TreeGrafter"/>
</dbReference>
<proteinExistence type="inferred from homology"/>
<dbReference type="InterPro" id="IPR036291">
    <property type="entry name" value="NAD(P)-bd_dom_sf"/>
</dbReference>
<organism evidence="4 5">
    <name type="scientific">Segniliparus rotundus (strain ATCC BAA-972 / CDC 1076 / CIP 108378 / DSM 44985 / JCM 13578)</name>
    <dbReference type="NCBI Taxonomy" id="640132"/>
    <lineage>
        <taxon>Bacteria</taxon>
        <taxon>Bacillati</taxon>
        <taxon>Actinomycetota</taxon>
        <taxon>Actinomycetes</taxon>
        <taxon>Mycobacteriales</taxon>
        <taxon>Segniliparaceae</taxon>
        <taxon>Segniliparus</taxon>
    </lineage>
</organism>
<dbReference type="SUPFAM" id="SSF51735">
    <property type="entry name" value="NAD(P)-binding Rossmann-fold domains"/>
    <property type="match status" value="1"/>
</dbReference>
<dbReference type="InterPro" id="IPR002347">
    <property type="entry name" value="SDR_fam"/>
</dbReference>
<dbReference type="NCBIfam" id="NF009466">
    <property type="entry name" value="PRK12826.1-2"/>
    <property type="match status" value="1"/>
</dbReference>
<evidence type="ECO:0000259" key="3">
    <source>
        <dbReference type="SMART" id="SM00822"/>
    </source>
</evidence>
<comment type="similarity">
    <text evidence="1">Belongs to the short-chain dehydrogenases/reductases (SDR) family.</text>
</comment>
<dbReference type="EMBL" id="CP001958">
    <property type="protein sequence ID" value="ADG98957.1"/>
    <property type="molecule type" value="Genomic_DNA"/>
</dbReference>
<name>D6ZBK5_SEGRD</name>
<dbReference type="SMART" id="SM00822">
    <property type="entry name" value="PKS_KR"/>
    <property type="match status" value="1"/>
</dbReference>
<dbReference type="PRINTS" id="PR00080">
    <property type="entry name" value="SDRFAMILY"/>
</dbReference>
<dbReference type="PANTHER" id="PTHR42760">
    <property type="entry name" value="SHORT-CHAIN DEHYDROGENASES/REDUCTASES FAMILY MEMBER"/>
    <property type="match status" value="1"/>
</dbReference>
<keyword evidence="5" id="KW-1185">Reference proteome</keyword>
<dbReference type="Gene3D" id="3.40.50.720">
    <property type="entry name" value="NAD(P)-binding Rossmann-like Domain"/>
    <property type="match status" value="1"/>
</dbReference>
<reference evidence="4 5" key="1">
    <citation type="journal article" date="2010" name="Stand. Genomic Sci.">
        <title>Complete genome sequence of Segniliparus rotundus type strain (CDC 1076).</title>
        <authorList>
            <person name="Sikorski J."/>
            <person name="Lapidus A."/>
            <person name="Copeland A."/>
            <person name="Misra M."/>
            <person name="Glavina Del Rio T."/>
            <person name="Nolan M."/>
            <person name="Lucas S."/>
            <person name="Chen F."/>
            <person name="Tice H."/>
            <person name="Cheng J.F."/>
            <person name="Jando M."/>
            <person name="Schneider S."/>
            <person name="Bruce D."/>
            <person name="Goodwin L."/>
            <person name="Pitluck S."/>
            <person name="Liolios K."/>
            <person name="Mikhailova N."/>
            <person name="Pati A."/>
            <person name="Ivanova N."/>
            <person name="Mavromatis K."/>
            <person name="Chen A."/>
            <person name="Palaniappan K."/>
            <person name="Chertkov O."/>
            <person name="Land M."/>
            <person name="Hauser L."/>
            <person name="Chang Y.J."/>
            <person name="Jeffries C.D."/>
            <person name="Brettin T."/>
            <person name="Detter J.C."/>
            <person name="Han C."/>
            <person name="Rohde M."/>
            <person name="Goker M."/>
            <person name="Bristow J."/>
            <person name="Eisen J.A."/>
            <person name="Markowitz V."/>
            <person name="Hugenholtz P."/>
            <person name="Kyrpides N.C."/>
            <person name="Klenk H.P."/>
        </authorList>
    </citation>
    <scope>NUCLEOTIDE SEQUENCE [LARGE SCALE GENOMIC DNA]</scope>
    <source>
        <strain evidence="5">ATCC BAA-972 / CDC 1076 / CIP 108378 / DSM 44985 / JCM 13578</strain>
    </source>
</reference>
<evidence type="ECO:0000313" key="4">
    <source>
        <dbReference type="EMBL" id="ADG98957.1"/>
    </source>
</evidence>
<dbReference type="STRING" id="640132.Srot_2520"/>
<dbReference type="AlphaFoldDB" id="D6ZBK5"/>
<dbReference type="KEGG" id="srt:Srot_2520"/>
<evidence type="ECO:0000313" key="5">
    <source>
        <dbReference type="Proteomes" id="UP000002247"/>
    </source>
</evidence>
<dbReference type="HOGENOM" id="CLU_010194_1_3_11"/>
<evidence type="ECO:0000256" key="2">
    <source>
        <dbReference type="ARBA" id="ARBA00023002"/>
    </source>
</evidence>
<dbReference type="InterPro" id="IPR057326">
    <property type="entry name" value="KR_dom"/>
</dbReference>
<dbReference type="RefSeq" id="WP_013139406.1">
    <property type="nucleotide sequence ID" value="NC_014168.1"/>
</dbReference>
<gene>
    <name evidence="4" type="ordered locus">Srot_2520</name>
</gene>
<dbReference type="Proteomes" id="UP000002247">
    <property type="component" value="Chromosome"/>
</dbReference>
<dbReference type="FunFam" id="3.40.50.720:FF:000173">
    <property type="entry name" value="3-oxoacyl-[acyl-carrier protein] reductase"/>
    <property type="match status" value="1"/>
</dbReference>
<dbReference type="OrthoDB" id="9804774at2"/>
<dbReference type="PANTHER" id="PTHR42760:SF133">
    <property type="entry name" value="3-OXOACYL-[ACYL-CARRIER-PROTEIN] REDUCTASE"/>
    <property type="match status" value="1"/>
</dbReference>
<protein>
    <submittedName>
        <fullName evidence="4">Short-chain dehydrogenase/reductase SDR</fullName>
    </submittedName>
</protein>
<dbReference type="eggNOG" id="COG1028">
    <property type="taxonomic scope" value="Bacteria"/>
</dbReference>